<dbReference type="AlphaFoldDB" id="A0AB33XSH3"/>
<protein>
    <submittedName>
        <fullName evidence="1">Uncharacterized protein</fullName>
    </submittedName>
</protein>
<dbReference type="EMBL" id="AMQX01000012">
    <property type="protein sequence ID" value="EKS49775.1"/>
    <property type="molecule type" value="Genomic_DNA"/>
</dbReference>
<name>A0AB33XSH3_LACRH</name>
<comment type="caution">
    <text evidence="1">The sequence shown here is derived from an EMBL/GenBank/DDBJ whole genome shotgun (WGS) entry which is preliminary data.</text>
</comment>
<proteinExistence type="predicted"/>
<reference evidence="1 2" key="1">
    <citation type="journal article" date="2013" name="Genome Announc.">
        <title>Draft Genome Sequence of Staphylococcus simulans UMC-CNS-990, Isolated from a Case of Chronic Bovine Mastitis.</title>
        <authorList>
            <person name="Calcutt M.J."/>
            <person name="Foecking M.F."/>
            <person name="Hsieh H.Y."/>
            <person name="Perry J."/>
            <person name="Stewart G.C."/>
            <person name="Middleton J.R."/>
        </authorList>
    </citation>
    <scope>NUCLEOTIDE SEQUENCE [LARGE SCALE GENOMIC DNA]</scope>
    <source>
        <strain evidence="1 2">LRHMDP3</strain>
    </source>
</reference>
<accession>A0AB33XSH3</accession>
<dbReference type="Proteomes" id="UP000009352">
    <property type="component" value="Unassembled WGS sequence"/>
</dbReference>
<organism evidence="1 2">
    <name type="scientific">Lacticaseibacillus rhamnosus LRHMDP3</name>
    <dbReference type="NCBI Taxonomy" id="1203259"/>
    <lineage>
        <taxon>Bacteria</taxon>
        <taxon>Bacillati</taxon>
        <taxon>Bacillota</taxon>
        <taxon>Bacilli</taxon>
        <taxon>Lactobacillales</taxon>
        <taxon>Lactobacillaceae</taxon>
        <taxon>Lacticaseibacillus</taxon>
    </lineage>
</organism>
<evidence type="ECO:0000313" key="2">
    <source>
        <dbReference type="Proteomes" id="UP000009352"/>
    </source>
</evidence>
<sequence>MLVAIGVLIMAFWYFSPGILKGIYDAGYQTGQSIARWLK</sequence>
<evidence type="ECO:0000313" key="1">
    <source>
        <dbReference type="EMBL" id="EKS49775.1"/>
    </source>
</evidence>
<gene>
    <name evidence="1" type="ORF">LRHMDP3_2189</name>
</gene>